<dbReference type="PANTHER" id="PTHR35803">
    <property type="entry name" value="GLUCAN 1,4-ALPHA-GLUCOSIDASE SUSB-RELATED"/>
    <property type="match status" value="1"/>
</dbReference>
<dbReference type="EMBL" id="FRBD01000009">
    <property type="protein sequence ID" value="SHK68698.1"/>
    <property type="molecule type" value="Genomic_DNA"/>
</dbReference>
<dbReference type="InterPro" id="IPR014718">
    <property type="entry name" value="GH-type_carb-bd"/>
</dbReference>
<dbReference type="PANTHER" id="PTHR35803:SF1">
    <property type="entry name" value="GLUCAN 1,4-ALPHA-GLUCOSIDASE SUSB"/>
    <property type="match status" value="1"/>
</dbReference>
<dbReference type="Gene3D" id="2.70.98.10">
    <property type="match status" value="1"/>
</dbReference>
<evidence type="ECO:0000256" key="2">
    <source>
        <dbReference type="ARBA" id="ARBA00011245"/>
    </source>
</evidence>
<feature type="chain" id="PRO_5009921354" evidence="4">
    <location>
        <begin position="29"/>
        <end position="669"/>
    </location>
</feature>
<evidence type="ECO:0000259" key="7">
    <source>
        <dbReference type="Pfam" id="PF14509"/>
    </source>
</evidence>
<proteinExistence type="predicted"/>
<feature type="signal peptide" evidence="4">
    <location>
        <begin position="1"/>
        <end position="28"/>
    </location>
</feature>
<organism evidence="8 9">
    <name type="scientific">Xylanibacter ruminicola</name>
    <name type="common">Prevotella ruminicola</name>
    <dbReference type="NCBI Taxonomy" id="839"/>
    <lineage>
        <taxon>Bacteria</taxon>
        <taxon>Pseudomonadati</taxon>
        <taxon>Bacteroidota</taxon>
        <taxon>Bacteroidia</taxon>
        <taxon>Bacteroidales</taxon>
        <taxon>Prevotellaceae</taxon>
        <taxon>Xylanibacter</taxon>
    </lineage>
</organism>
<evidence type="ECO:0000313" key="8">
    <source>
        <dbReference type="EMBL" id="SHK68698.1"/>
    </source>
</evidence>
<reference evidence="8 9" key="1">
    <citation type="submission" date="2016-11" db="EMBL/GenBank/DDBJ databases">
        <authorList>
            <person name="Jaros S."/>
            <person name="Januszkiewicz K."/>
            <person name="Wedrychowicz H."/>
        </authorList>
    </citation>
    <scope>NUCLEOTIDE SEQUENCE [LARGE SCALE GENOMIC DNA]</scope>
    <source>
        <strain evidence="8 9">KHT3</strain>
    </source>
</reference>
<feature type="domain" description="Glycosyl-hydrolase 97 N-terminal" evidence="6">
    <location>
        <begin position="32"/>
        <end position="277"/>
    </location>
</feature>
<evidence type="ECO:0000256" key="3">
    <source>
        <dbReference type="ARBA" id="ARBA00022837"/>
    </source>
</evidence>
<feature type="domain" description="Glycosyl-hydrolase 97 C-terminal oligomerisation" evidence="7">
    <location>
        <begin position="565"/>
        <end position="665"/>
    </location>
</feature>
<keyword evidence="3" id="KW-0106">Calcium</keyword>
<dbReference type="OrthoDB" id="1109141at2"/>
<comment type="cofactor">
    <cofactor evidence="1">
        <name>Ca(2+)</name>
        <dbReference type="ChEBI" id="CHEBI:29108"/>
    </cofactor>
</comment>
<dbReference type="Pfam" id="PF14509">
    <property type="entry name" value="GH97_C"/>
    <property type="match status" value="1"/>
</dbReference>
<dbReference type="Gene3D" id="3.20.20.70">
    <property type="entry name" value="Aldolase class I"/>
    <property type="match status" value="1"/>
</dbReference>
<evidence type="ECO:0000256" key="1">
    <source>
        <dbReference type="ARBA" id="ARBA00001913"/>
    </source>
</evidence>
<dbReference type="Pfam" id="PF10566">
    <property type="entry name" value="Glyco_hydro_97"/>
    <property type="match status" value="1"/>
</dbReference>
<dbReference type="Proteomes" id="UP000184130">
    <property type="component" value="Unassembled WGS sequence"/>
</dbReference>
<dbReference type="InterPro" id="IPR029483">
    <property type="entry name" value="GH97_C"/>
</dbReference>
<name>A0A1M6UHY3_XYLRU</name>
<dbReference type="InterPro" id="IPR013785">
    <property type="entry name" value="Aldolase_TIM"/>
</dbReference>
<gene>
    <name evidence="8" type="ORF">SAMN05216463_10974</name>
</gene>
<evidence type="ECO:0000259" key="5">
    <source>
        <dbReference type="Pfam" id="PF10566"/>
    </source>
</evidence>
<dbReference type="GO" id="GO:0030246">
    <property type="term" value="F:carbohydrate binding"/>
    <property type="evidence" value="ECO:0007669"/>
    <property type="project" value="InterPro"/>
</dbReference>
<dbReference type="Pfam" id="PF14508">
    <property type="entry name" value="GH97_N"/>
    <property type="match status" value="1"/>
</dbReference>
<evidence type="ECO:0000259" key="6">
    <source>
        <dbReference type="Pfam" id="PF14508"/>
    </source>
</evidence>
<dbReference type="SUPFAM" id="SSF51445">
    <property type="entry name" value="(Trans)glycosidases"/>
    <property type="match status" value="1"/>
</dbReference>
<dbReference type="InterPro" id="IPR052720">
    <property type="entry name" value="Glycosyl_hydrolase_97"/>
</dbReference>
<dbReference type="InterPro" id="IPR029486">
    <property type="entry name" value="GH97_N"/>
</dbReference>
<keyword evidence="4" id="KW-0732">Signal</keyword>
<protein>
    <submittedName>
        <fullName evidence="8">Alpha-glucosidase</fullName>
    </submittedName>
</protein>
<dbReference type="InterPro" id="IPR019563">
    <property type="entry name" value="GH97_catalytic"/>
</dbReference>
<dbReference type="InterPro" id="IPR017853">
    <property type="entry name" value="GH"/>
</dbReference>
<accession>A0A1M6UHY3</accession>
<evidence type="ECO:0000313" key="9">
    <source>
        <dbReference type="Proteomes" id="UP000184130"/>
    </source>
</evidence>
<sequence>MRYFFSNVIVRVSLIVSSFFLMPSVADAAEQVSSPDGRLTLTVGISGGRPYYSLQRSGEAIIQPSYLGFTLDSGDLSRQFRLVGVSRDAKDETWEQPWGECRYVRNNYRELRVKLQQRGQLKRRLDVVFRVFNDGIGFRYEFPKQLNLKSFQILDELTEFALPWDAPTWSQPTNGTSYYEGVYTCEPISKKDTVSTPITMEVKSDLYLTIHEANLTDYASINLTPRGTRLITALTPWASGVKVYAKAPFVSPWRTVIVASTPGELITSRLELNLNEPCRISTSWLDVGRYVGIWWGMHMTDYTWGQGARHGATTQNTKRYIDFAARHGFKGVLVEGWNEGWDGDWTRIGNHFNFCKTYPDYDLEGLCQYAASKGVRIIAHNETGGSVTNYERQLDDAFSLYERLGINCVKTGYVNTMLDGRELQHSQFGVRHYRKVVETAARHHLMVVNHEPAMPSGLRRTYPNLVSGEGMRGQEYNAWSADGGNPPYHVCILPFTRGLAGPMDFTPGIMNFKNKAVPTTHPQTTLAKQLAEYVLLYSPWQMAADMIENYEGQPALAFIESCPTDWHETRVLDAKIGQYLVTARKDRRSDNWFIGGATDADARTLSFALDFLDAGSTYRATIYQDGPGADYRTNPYPLTILQQDVNSATRITIPLAPSGGFAIKLQKYL</sequence>
<evidence type="ECO:0000256" key="4">
    <source>
        <dbReference type="SAM" id="SignalP"/>
    </source>
</evidence>
<dbReference type="RefSeq" id="WP_073207598.1">
    <property type="nucleotide sequence ID" value="NZ_FRBD01000009.1"/>
</dbReference>
<feature type="domain" description="Glycosyl-hydrolase 97 catalytic" evidence="5">
    <location>
        <begin position="294"/>
        <end position="470"/>
    </location>
</feature>
<comment type="subunit">
    <text evidence="2">Monomer.</text>
</comment>
<dbReference type="AlphaFoldDB" id="A0A1M6UHY3"/>